<feature type="transmembrane region" description="Helical" evidence="11">
    <location>
        <begin position="635"/>
        <end position="655"/>
    </location>
</feature>
<evidence type="ECO:0000256" key="8">
    <source>
        <dbReference type="PIRSR" id="PIRSR605150-1"/>
    </source>
</evidence>
<keyword evidence="13" id="KW-1185">Reference proteome</keyword>
<dbReference type="SUPFAM" id="SSF53448">
    <property type="entry name" value="Nucleotide-diphospho-sugar transferases"/>
    <property type="match status" value="1"/>
</dbReference>
<keyword evidence="3 12" id="KW-0808">Transferase</keyword>
<feature type="active site" evidence="8">
    <location>
        <position position="135"/>
    </location>
</feature>
<keyword evidence="6 11" id="KW-0472">Membrane</keyword>
<evidence type="ECO:0000256" key="6">
    <source>
        <dbReference type="ARBA" id="ARBA00023136"/>
    </source>
</evidence>
<keyword evidence="4 11" id="KW-0812">Transmembrane</keyword>
<dbReference type="Pfam" id="PF03552">
    <property type="entry name" value="Cellulose_synt"/>
    <property type="match status" value="2"/>
</dbReference>
<dbReference type="GO" id="GO:0071555">
    <property type="term" value="P:cell wall organization"/>
    <property type="evidence" value="ECO:0007669"/>
    <property type="project" value="UniProtKB-KW"/>
</dbReference>
<dbReference type="PANTHER" id="PTHR13301">
    <property type="entry name" value="X-BOX TRANSCRIPTION FACTOR-RELATED"/>
    <property type="match status" value="1"/>
</dbReference>
<feature type="binding site" evidence="9">
    <location>
        <position position="106"/>
    </location>
    <ligand>
        <name>UDP-alpha-D-glucose</name>
        <dbReference type="ChEBI" id="CHEBI:58885"/>
    </ligand>
</feature>
<feature type="binding site" evidence="10">
    <location>
        <position position="272"/>
    </location>
    <ligand>
        <name>Mn(2+)</name>
        <dbReference type="ChEBI" id="CHEBI:29035"/>
    </ligand>
</feature>
<evidence type="ECO:0000256" key="9">
    <source>
        <dbReference type="PIRSR" id="PIRSR605150-2"/>
    </source>
</evidence>
<feature type="binding site" evidence="9">
    <location>
        <position position="105"/>
    </location>
    <ligand>
        <name>UDP-alpha-D-glucose</name>
        <dbReference type="ChEBI" id="CHEBI:58885"/>
    </ligand>
</feature>
<keyword evidence="7" id="KW-0961">Cell wall biogenesis/degradation</keyword>
<keyword evidence="5 11" id="KW-1133">Transmembrane helix</keyword>
<comment type="subcellular location">
    <subcellularLocation>
        <location evidence="1">Endomembrane system</location>
        <topology evidence="1">Multi-pass membrane protein</topology>
    </subcellularLocation>
</comment>
<evidence type="ECO:0000256" key="3">
    <source>
        <dbReference type="ARBA" id="ARBA00022679"/>
    </source>
</evidence>
<keyword evidence="2" id="KW-0328">Glycosyltransferase</keyword>
<feature type="binding site" evidence="9">
    <location>
        <position position="135"/>
    </location>
    <ligand>
        <name>UDP-alpha-D-glucose</name>
        <dbReference type="ChEBI" id="CHEBI:58885"/>
    </ligand>
</feature>
<evidence type="ECO:0000256" key="4">
    <source>
        <dbReference type="ARBA" id="ARBA00022692"/>
    </source>
</evidence>
<dbReference type="Proteomes" id="UP000245207">
    <property type="component" value="Unassembled WGS sequence"/>
</dbReference>
<evidence type="ECO:0000256" key="5">
    <source>
        <dbReference type="ARBA" id="ARBA00022989"/>
    </source>
</evidence>
<feature type="binding site" evidence="10">
    <location>
        <position position="296"/>
    </location>
    <ligand>
        <name>Mn(2+)</name>
        <dbReference type="ChEBI" id="CHEBI:29035"/>
    </ligand>
</feature>
<proteinExistence type="predicted"/>
<evidence type="ECO:0000313" key="13">
    <source>
        <dbReference type="Proteomes" id="UP000245207"/>
    </source>
</evidence>
<dbReference type="GO" id="GO:0016760">
    <property type="term" value="F:cellulose synthase (UDP-forming) activity"/>
    <property type="evidence" value="ECO:0007669"/>
    <property type="project" value="InterPro"/>
</dbReference>
<feature type="transmembrane region" description="Helical" evidence="11">
    <location>
        <begin position="16"/>
        <end position="34"/>
    </location>
</feature>
<dbReference type="EMBL" id="PKPP01001399">
    <property type="protein sequence ID" value="PWA83036.1"/>
    <property type="molecule type" value="Genomic_DNA"/>
</dbReference>
<evidence type="ECO:0000256" key="10">
    <source>
        <dbReference type="PIRSR" id="PIRSR605150-3"/>
    </source>
</evidence>
<evidence type="ECO:0000256" key="1">
    <source>
        <dbReference type="ARBA" id="ARBA00004127"/>
    </source>
</evidence>
<feature type="transmembrane region" description="Helical" evidence="11">
    <location>
        <begin position="505"/>
        <end position="524"/>
    </location>
</feature>
<dbReference type="AlphaFoldDB" id="A0A2U1PBA5"/>
<organism evidence="12 13">
    <name type="scientific">Artemisia annua</name>
    <name type="common">Sweet wormwood</name>
    <dbReference type="NCBI Taxonomy" id="35608"/>
    <lineage>
        <taxon>Eukaryota</taxon>
        <taxon>Viridiplantae</taxon>
        <taxon>Streptophyta</taxon>
        <taxon>Embryophyta</taxon>
        <taxon>Tracheophyta</taxon>
        <taxon>Spermatophyta</taxon>
        <taxon>Magnoliopsida</taxon>
        <taxon>eudicotyledons</taxon>
        <taxon>Gunneridae</taxon>
        <taxon>Pentapetalae</taxon>
        <taxon>asterids</taxon>
        <taxon>campanulids</taxon>
        <taxon>Asterales</taxon>
        <taxon>Asteraceae</taxon>
        <taxon>Asteroideae</taxon>
        <taxon>Anthemideae</taxon>
        <taxon>Artemisiinae</taxon>
        <taxon>Artemisia</taxon>
    </lineage>
</organism>
<dbReference type="InterPro" id="IPR005150">
    <property type="entry name" value="Cellulose_synth"/>
</dbReference>
<feature type="transmembrane region" description="Helical" evidence="11">
    <location>
        <begin position="579"/>
        <end position="597"/>
    </location>
</feature>
<dbReference type="GO" id="GO:0016020">
    <property type="term" value="C:membrane"/>
    <property type="evidence" value="ECO:0007669"/>
    <property type="project" value="InterPro"/>
</dbReference>
<protein>
    <submittedName>
        <fullName evidence="12">Cellulose synthase, nucleotide-diphospho-sugar transferase</fullName>
    </submittedName>
</protein>
<dbReference type="GO" id="GO:0030244">
    <property type="term" value="P:cellulose biosynthetic process"/>
    <property type="evidence" value="ECO:0007669"/>
    <property type="project" value="InterPro"/>
</dbReference>
<gene>
    <name evidence="12" type="ORF">CTI12_AA169660</name>
</gene>
<feature type="active site" evidence="8">
    <location>
        <position position="433"/>
    </location>
</feature>
<evidence type="ECO:0000313" key="12">
    <source>
        <dbReference type="EMBL" id="PWA83036.1"/>
    </source>
</evidence>
<dbReference type="InterPro" id="IPR029044">
    <property type="entry name" value="Nucleotide-diphossugar_trans"/>
</dbReference>
<accession>A0A2U1PBA5</accession>
<name>A0A2U1PBA5_ARTAN</name>
<dbReference type="Gene3D" id="3.90.550.10">
    <property type="entry name" value="Spore Coat Polysaccharide Biosynthesis Protein SpsA, Chain A"/>
    <property type="match status" value="2"/>
</dbReference>
<feature type="transmembrane region" description="Helical" evidence="11">
    <location>
        <begin position="46"/>
        <end position="65"/>
    </location>
</feature>
<sequence length="727" mass="82822">MTTPLLHSSKPLSKTWFNRIFTLTYSTIVFVHLFRHCRTLIYSPSASSFALFIADFVLAFMWLTAQCFHWNPIERKTYPENLPQLVKESEYPSLDVFICTADPIKEPPVGVVNTALSVLAYEYPTDKLSVYISDDGGSKLTLYAFMECAKFAKHWIPYCKKYNIVDRSPEVYFGCDTAWFSETDEIKVMYENMKSRIETVVQSGDVSLDEIMESDFRNAFKKWTPDFTRRQHPTVIEILLDNCVDKDVDGVVMPNLIYISREKSNDKPHNFKAGALNVMIRASGLMTNGQIVLVLDCDMYSNDPEAPLRALCYFMDPNADPKLAFVQFPQRFSCINKNDIYASEFLPETQILSLGMDGLLGVQFMGTGGFFKRHVIGDIPSFGVNKFSNGIHSKPITSRDVLVSAHEAASCNYEDNTNWGQQTGFRYGTLTEDTYTGFRLHCEGWKSVICNPKRAAFLGGSPSNLNDMLTQIKRWYLGYLEIFFNKYCPLTYGVRSMNPLHALCYTHYTLRSFWSIPVIVYAFLPQVSLINSFSVFPKVSEDGFLLHALLFLGAYGKDFLDFVVFGGRTMQRWWSHQRMWLMWGLSSYPFALLEWSLKSLGLSTSGFNVTSKVVDEEQNRLYEQGVFEFGVESVLFYPISIASLINLLSFVKGVVIDVILNGRLEELFVQICISGFVVVNSWPIYEGMFLRKDRGKMPLKISLASLATAIAICVASDCLWFSKVRRS</sequence>
<evidence type="ECO:0000256" key="11">
    <source>
        <dbReference type="SAM" id="Phobius"/>
    </source>
</evidence>
<evidence type="ECO:0000256" key="2">
    <source>
        <dbReference type="ARBA" id="ARBA00022676"/>
    </source>
</evidence>
<feature type="transmembrane region" description="Helical" evidence="11">
    <location>
        <begin position="544"/>
        <end position="567"/>
    </location>
</feature>
<dbReference type="STRING" id="35608.A0A2U1PBA5"/>
<feature type="transmembrane region" description="Helical" evidence="11">
    <location>
        <begin position="697"/>
        <end position="721"/>
    </location>
</feature>
<dbReference type="GO" id="GO:0012505">
    <property type="term" value="C:endomembrane system"/>
    <property type="evidence" value="ECO:0007669"/>
    <property type="project" value="UniProtKB-SubCell"/>
</dbReference>
<evidence type="ECO:0000256" key="7">
    <source>
        <dbReference type="ARBA" id="ARBA00023316"/>
    </source>
</evidence>
<comment type="caution">
    <text evidence="12">The sequence shown here is derived from an EMBL/GenBank/DDBJ whole genome shotgun (WGS) entry which is preliminary data.</text>
</comment>
<reference evidence="12 13" key="1">
    <citation type="journal article" date="2018" name="Mol. Plant">
        <title>The genome of Artemisia annua provides insight into the evolution of Asteraceae family and artemisinin biosynthesis.</title>
        <authorList>
            <person name="Shen Q."/>
            <person name="Zhang L."/>
            <person name="Liao Z."/>
            <person name="Wang S."/>
            <person name="Yan T."/>
            <person name="Shi P."/>
            <person name="Liu M."/>
            <person name="Fu X."/>
            <person name="Pan Q."/>
            <person name="Wang Y."/>
            <person name="Lv Z."/>
            <person name="Lu X."/>
            <person name="Zhang F."/>
            <person name="Jiang W."/>
            <person name="Ma Y."/>
            <person name="Chen M."/>
            <person name="Hao X."/>
            <person name="Li L."/>
            <person name="Tang Y."/>
            <person name="Lv G."/>
            <person name="Zhou Y."/>
            <person name="Sun X."/>
            <person name="Brodelius P.E."/>
            <person name="Rose J.K.C."/>
            <person name="Tang K."/>
        </authorList>
    </citation>
    <scope>NUCLEOTIDE SEQUENCE [LARGE SCALE GENOMIC DNA]</scope>
    <source>
        <strain evidence="13">cv. Huhao1</strain>
        <tissue evidence="12">Leaf</tissue>
    </source>
</reference>
<feature type="transmembrane region" description="Helical" evidence="11">
    <location>
        <begin position="667"/>
        <end position="685"/>
    </location>
</feature>
<dbReference type="OrthoDB" id="72851at2759"/>